<feature type="region of interest" description="Disordered" evidence="1">
    <location>
        <begin position="1"/>
        <end position="96"/>
    </location>
</feature>
<comment type="caution">
    <text evidence="2">The sequence shown here is derived from an EMBL/GenBank/DDBJ whole genome shotgun (WGS) entry which is preliminary data.</text>
</comment>
<evidence type="ECO:0000313" key="2">
    <source>
        <dbReference type="EMBL" id="RKR20506.1"/>
    </source>
</evidence>
<evidence type="ECO:0000313" key="3">
    <source>
        <dbReference type="Proteomes" id="UP000276055"/>
    </source>
</evidence>
<feature type="compositionally biased region" description="Basic and acidic residues" evidence="1">
    <location>
        <begin position="66"/>
        <end position="86"/>
    </location>
</feature>
<dbReference type="Proteomes" id="UP000276055">
    <property type="component" value="Unassembled WGS sequence"/>
</dbReference>
<proteinExistence type="predicted"/>
<gene>
    <name evidence="2" type="ORF">C8D78_1143</name>
</gene>
<dbReference type="EMBL" id="RBIR01000002">
    <property type="protein sequence ID" value="RKR20506.1"/>
    <property type="molecule type" value="Genomic_DNA"/>
</dbReference>
<feature type="compositionally biased region" description="Basic and acidic residues" evidence="1">
    <location>
        <begin position="35"/>
        <end position="52"/>
    </location>
</feature>
<accession>A0A495EW02</accession>
<dbReference type="AlphaFoldDB" id="A0A495EW02"/>
<reference evidence="2 3" key="1">
    <citation type="submission" date="2018-10" db="EMBL/GenBank/DDBJ databases">
        <title>Genomic Encyclopedia of Type Strains, Phase IV (KMG-IV): sequencing the most valuable type-strain genomes for metagenomic binning, comparative biology and taxonomic classification.</title>
        <authorList>
            <person name="Goeker M."/>
        </authorList>
    </citation>
    <scope>NUCLEOTIDE SEQUENCE [LARGE SCALE GENOMIC DNA]</scope>
    <source>
        <strain evidence="2 3">DSM 25586</strain>
    </source>
</reference>
<protein>
    <submittedName>
        <fullName evidence="2">Uncharacterized protein</fullName>
    </submittedName>
</protein>
<sequence>MNADGEIAKNTGERIAGANDGEETGATEAQPGETSGDRQDRDAAEEKSRRATEPATGPAGVLPNKAAEDDPRRWGDQPDSYDHDAWLQEQKPPHWG</sequence>
<name>A0A495EW02_9MICC</name>
<evidence type="ECO:0000256" key="1">
    <source>
        <dbReference type="SAM" id="MobiDB-lite"/>
    </source>
</evidence>
<organism evidence="2 3">
    <name type="scientific">Arthrobacter oryzae</name>
    <dbReference type="NCBI Taxonomy" id="409290"/>
    <lineage>
        <taxon>Bacteria</taxon>
        <taxon>Bacillati</taxon>
        <taxon>Actinomycetota</taxon>
        <taxon>Actinomycetes</taxon>
        <taxon>Micrococcales</taxon>
        <taxon>Micrococcaceae</taxon>
        <taxon>Arthrobacter</taxon>
    </lineage>
</organism>